<dbReference type="Pfam" id="PF04945">
    <property type="entry name" value="YHS"/>
    <property type="match status" value="1"/>
</dbReference>
<reference evidence="3" key="2">
    <citation type="submission" date="2020-09" db="EMBL/GenBank/DDBJ databases">
        <authorList>
            <person name="Sun Q."/>
            <person name="Kim S."/>
        </authorList>
    </citation>
    <scope>NUCLEOTIDE SEQUENCE</scope>
    <source>
        <strain evidence="3">KCTC 12711</strain>
    </source>
</reference>
<name>A0A918S3Y9_9GAMM</name>
<dbReference type="InterPro" id="IPR007029">
    <property type="entry name" value="YHS_dom"/>
</dbReference>
<keyword evidence="1" id="KW-0732">Signal</keyword>
<dbReference type="AlphaFoldDB" id="A0A918S3Y9"/>
<evidence type="ECO:0000313" key="4">
    <source>
        <dbReference type="Proteomes" id="UP000614811"/>
    </source>
</evidence>
<dbReference type="Proteomes" id="UP000614811">
    <property type="component" value="Unassembled WGS sequence"/>
</dbReference>
<dbReference type="NCBIfam" id="NF041384">
    <property type="entry name" value="YHS_seleno_dom"/>
    <property type="match status" value="1"/>
</dbReference>
<dbReference type="EMBL" id="BMXA01000008">
    <property type="protein sequence ID" value="GHA20246.1"/>
    <property type="molecule type" value="Genomic_DNA"/>
</dbReference>
<evidence type="ECO:0000256" key="1">
    <source>
        <dbReference type="SAM" id="SignalP"/>
    </source>
</evidence>
<feature type="domain" description="YHS" evidence="2">
    <location>
        <begin position="41"/>
        <end position="87"/>
    </location>
</feature>
<organism evidence="3 4">
    <name type="scientific">Arenicella chitinivorans</name>
    <dbReference type="NCBI Taxonomy" id="1329800"/>
    <lineage>
        <taxon>Bacteria</taxon>
        <taxon>Pseudomonadati</taxon>
        <taxon>Pseudomonadota</taxon>
        <taxon>Gammaproteobacteria</taxon>
        <taxon>Arenicellales</taxon>
        <taxon>Arenicellaceae</taxon>
        <taxon>Arenicella</taxon>
    </lineage>
</organism>
<dbReference type="RefSeq" id="WP_189402791.1">
    <property type="nucleotide sequence ID" value="NZ_BMXA01000008.1"/>
</dbReference>
<protein>
    <recommendedName>
        <fullName evidence="2">YHS domain-containing protein</fullName>
    </recommendedName>
</protein>
<evidence type="ECO:0000259" key="2">
    <source>
        <dbReference type="Pfam" id="PF04945"/>
    </source>
</evidence>
<accession>A0A918S3Y9</accession>
<feature type="chain" id="PRO_5037908140" description="YHS domain-containing protein" evidence="1">
    <location>
        <begin position="22"/>
        <end position="148"/>
    </location>
</feature>
<gene>
    <name evidence="3" type="ORF">GCM10008090_32760</name>
</gene>
<feature type="signal peptide" evidence="1">
    <location>
        <begin position="1"/>
        <end position="21"/>
    </location>
</feature>
<keyword evidence="4" id="KW-1185">Reference proteome</keyword>
<evidence type="ECO:0000313" key="3">
    <source>
        <dbReference type="EMBL" id="GHA20246.1"/>
    </source>
</evidence>
<reference evidence="3" key="1">
    <citation type="journal article" date="2014" name="Int. J. Syst. Evol. Microbiol.">
        <title>Complete genome sequence of Corynebacterium casei LMG S-19264T (=DSM 44701T), isolated from a smear-ripened cheese.</title>
        <authorList>
            <consortium name="US DOE Joint Genome Institute (JGI-PGF)"/>
            <person name="Walter F."/>
            <person name="Albersmeier A."/>
            <person name="Kalinowski J."/>
            <person name="Ruckert C."/>
        </authorList>
    </citation>
    <scope>NUCLEOTIDE SEQUENCE</scope>
    <source>
        <strain evidence="3">KCTC 12711</strain>
    </source>
</reference>
<comment type="caution">
    <text evidence="3">The sequence shown here is derived from an EMBL/GenBank/DDBJ whole genome shotgun (WGS) entry which is preliminary data.</text>
</comment>
<sequence length="148" mass="17035">MRRYFLVSLLLAILLSNQVLAIEPVYSGGRERAAIRGFDAVAYFTEHKAIKGNKAYAFDYLGATWLFSSQENRDRFAANPASYAPQYGGYCAYAVSRNTTASIKPEYFTIYDGKLYLNYSRSVMKKWTKHKQRYIEEANLNWPNLAEK</sequence>
<proteinExistence type="predicted"/>